<dbReference type="Pfam" id="PF00533">
    <property type="entry name" value="BRCT"/>
    <property type="match status" value="1"/>
</dbReference>
<dbReference type="GO" id="GO:0034044">
    <property type="term" value="C:exomer complex"/>
    <property type="evidence" value="ECO:0007669"/>
    <property type="project" value="TreeGrafter"/>
</dbReference>
<dbReference type="InterPro" id="IPR003961">
    <property type="entry name" value="FN3_dom"/>
</dbReference>
<feature type="domain" description="BRCT" evidence="2">
    <location>
        <begin position="198"/>
        <end position="275"/>
    </location>
</feature>
<dbReference type="GO" id="GO:0006893">
    <property type="term" value="P:Golgi to plasma membrane transport"/>
    <property type="evidence" value="ECO:0007669"/>
    <property type="project" value="TreeGrafter"/>
</dbReference>
<gene>
    <name evidence="4" type="ORF">D9613_004776</name>
</gene>
<keyword evidence="5" id="KW-1185">Reference proteome</keyword>
<dbReference type="Proteomes" id="UP000521872">
    <property type="component" value="Unassembled WGS sequence"/>
</dbReference>
<dbReference type="InterPro" id="IPR001357">
    <property type="entry name" value="BRCT_dom"/>
</dbReference>
<feature type="compositionally biased region" description="Basic and acidic residues" evidence="1">
    <location>
        <begin position="420"/>
        <end position="430"/>
    </location>
</feature>
<evidence type="ECO:0000313" key="4">
    <source>
        <dbReference type="EMBL" id="KAF4619820.1"/>
    </source>
</evidence>
<evidence type="ECO:0000256" key="1">
    <source>
        <dbReference type="SAM" id="MobiDB-lite"/>
    </source>
</evidence>
<dbReference type="InterPro" id="IPR031673">
    <property type="entry name" value="Chs5_N"/>
</dbReference>
<protein>
    <recommendedName>
        <fullName evidence="6">Chitin biosynthesis protein</fullName>
    </recommendedName>
</protein>
<dbReference type="CDD" id="cd00063">
    <property type="entry name" value="FN3"/>
    <property type="match status" value="1"/>
</dbReference>
<dbReference type="GO" id="GO:0005802">
    <property type="term" value="C:trans-Golgi network"/>
    <property type="evidence" value="ECO:0007669"/>
    <property type="project" value="TreeGrafter"/>
</dbReference>
<evidence type="ECO:0000259" key="2">
    <source>
        <dbReference type="PROSITE" id="PS50172"/>
    </source>
</evidence>
<feature type="compositionally biased region" description="Low complexity" evidence="1">
    <location>
        <begin position="311"/>
        <end position="330"/>
    </location>
</feature>
<evidence type="ECO:0000313" key="5">
    <source>
        <dbReference type="Proteomes" id="UP000521872"/>
    </source>
</evidence>
<feature type="compositionally biased region" description="Low complexity" evidence="1">
    <location>
        <begin position="403"/>
        <end position="419"/>
    </location>
</feature>
<dbReference type="InterPro" id="IPR036116">
    <property type="entry name" value="FN3_sf"/>
</dbReference>
<dbReference type="AlphaFoldDB" id="A0A8H4QYC4"/>
<sequence>MSIHKSPDSFTFTVGKLDAGMAILLGERAHLIEFPSILLPPGATTGSIVNIAVHQNHAEEKKRENEFWNLQDDILKEFGQETPEAPKLTVRNITQTSVTLEWPPIKLAKAKLRSLDIYRNGERLSAVPSPLTNTSTKHSGMDIDTEYTFQLILRTTAGTFPSNVLRVRTHTMSDTSGICVCFGNVQDPVLLENAKLALREMGAKWTDSIQIDTSHFVCTTPAATPTGASAAGNSSGAPGVAYQRALQLSIPVVQPHWILACHANKRMVPIASFYLGATSTTPATSTFNRPQSMSQASLPFSPASPPPNNRPNPASYRSSMPPPSRSEASPGPASAFVNQPPSESKSRQFEPTLEEREEDPDTETVRLERTTSAGSATSSTKQENRKSRMGSMNREFKFPPATPSATTVATPQGGAAAAEATREGDAEEARASTTPSPPPPSKEKPAATKNENRQSAIINPANIEVPAPPPMEKEISMSRISLDDSAEDDVGDTVDIPLN</sequence>
<dbReference type="CDD" id="cd13945">
    <property type="entry name" value="Chs5_N"/>
    <property type="match status" value="1"/>
</dbReference>
<dbReference type="PROSITE" id="PS50172">
    <property type="entry name" value="BRCT"/>
    <property type="match status" value="1"/>
</dbReference>
<dbReference type="Gene3D" id="6.20.120.50">
    <property type="match status" value="1"/>
</dbReference>
<evidence type="ECO:0008006" key="6">
    <source>
        <dbReference type="Google" id="ProtNLM"/>
    </source>
</evidence>
<dbReference type="GO" id="GO:0046983">
    <property type="term" value="F:protein dimerization activity"/>
    <property type="evidence" value="ECO:0007669"/>
    <property type="project" value="InterPro"/>
</dbReference>
<dbReference type="Gene3D" id="2.60.40.10">
    <property type="entry name" value="Immunoglobulins"/>
    <property type="match status" value="1"/>
</dbReference>
<dbReference type="PROSITE" id="PS50853">
    <property type="entry name" value="FN3"/>
    <property type="match status" value="1"/>
</dbReference>
<dbReference type="Gene3D" id="3.40.50.10190">
    <property type="entry name" value="BRCT domain"/>
    <property type="match status" value="1"/>
</dbReference>
<dbReference type="GO" id="GO:0000747">
    <property type="term" value="P:conjugation with cellular fusion"/>
    <property type="evidence" value="ECO:0007669"/>
    <property type="project" value="TreeGrafter"/>
</dbReference>
<dbReference type="EMBL" id="JAACJL010000016">
    <property type="protein sequence ID" value="KAF4619820.1"/>
    <property type="molecule type" value="Genomic_DNA"/>
</dbReference>
<dbReference type="InterPro" id="IPR013783">
    <property type="entry name" value="Ig-like_fold"/>
</dbReference>
<dbReference type="SUPFAM" id="SSF52113">
    <property type="entry name" value="BRCT domain"/>
    <property type="match status" value="1"/>
</dbReference>
<dbReference type="Pfam" id="PF16892">
    <property type="entry name" value="CHS5_N"/>
    <property type="match status" value="1"/>
</dbReference>
<reference evidence="4 5" key="1">
    <citation type="submission" date="2019-12" db="EMBL/GenBank/DDBJ databases">
        <authorList>
            <person name="Floudas D."/>
            <person name="Bentzer J."/>
            <person name="Ahren D."/>
            <person name="Johansson T."/>
            <person name="Persson P."/>
            <person name="Tunlid A."/>
        </authorList>
    </citation>
    <scope>NUCLEOTIDE SEQUENCE [LARGE SCALE GENOMIC DNA]</scope>
    <source>
        <strain evidence="4 5">CBS 102.39</strain>
    </source>
</reference>
<dbReference type="PANTHER" id="PTHR47351">
    <property type="entry name" value="CHITIN BIOSYNTHESIS PROTEIN CHS5"/>
    <property type="match status" value="1"/>
</dbReference>
<comment type="caution">
    <text evidence="4">The sequence shown here is derived from an EMBL/GenBank/DDBJ whole genome shotgun (WGS) entry which is preliminary data.</text>
</comment>
<dbReference type="InterPro" id="IPR052827">
    <property type="entry name" value="CHS_Export/Cell_Fusion_Reg"/>
</dbReference>
<dbReference type="InterPro" id="IPR031669">
    <property type="entry name" value="Fn3_2"/>
</dbReference>
<dbReference type="PANTHER" id="PTHR47351:SF1">
    <property type="entry name" value="CHITIN BIOSYNTHESIS PROTEIN CHS5"/>
    <property type="match status" value="1"/>
</dbReference>
<feature type="compositionally biased region" description="Low complexity" evidence="1">
    <location>
        <begin position="370"/>
        <end position="380"/>
    </location>
</feature>
<dbReference type="Pfam" id="PF16893">
    <property type="entry name" value="fn3_2"/>
    <property type="match status" value="1"/>
</dbReference>
<feature type="domain" description="Fibronectin type-III" evidence="3">
    <location>
        <begin position="82"/>
        <end position="175"/>
    </location>
</feature>
<dbReference type="SUPFAM" id="SSF49265">
    <property type="entry name" value="Fibronectin type III"/>
    <property type="match status" value="1"/>
</dbReference>
<proteinExistence type="predicted"/>
<name>A0A8H4QYC4_9AGAR</name>
<dbReference type="InterPro" id="IPR036420">
    <property type="entry name" value="BRCT_dom_sf"/>
</dbReference>
<evidence type="ECO:0000259" key="3">
    <source>
        <dbReference type="PROSITE" id="PS50853"/>
    </source>
</evidence>
<accession>A0A8H4QYC4</accession>
<feature type="compositionally biased region" description="Basic and acidic residues" evidence="1">
    <location>
        <begin position="441"/>
        <end position="452"/>
    </location>
</feature>
<organism evidence="4 5">
    <name type="scientific">Agrocybe pediades</name>
    <dbReference type="NCBI Taxonomy" id="84607"/>
    <lineage>
        <taxon>Eukaryota</taxon>
        <taxon>Fungi</taxon>
        <taxon>Dikarya</taxon>
        <taxon>Basidiomycota</taxon>
        <taxon>Agaricomycotina</taxon>
        <taxon>Agaricomycetes</taxon>
        <taxon>Agaricomycetidae</taxon>
        <taxon>Agaricales</taxon>
        <taxon>Agaricineae</taxon>
        <taxon>Strophariaceae</taxon>
        <taxon>Agrocybe</taxon>
    </lineage>
</organism>
<feature type="region of interest" description="Disordered" evidence="1">
    <location>
        <begin position="285"/>
        <end position="499"/>
    </location>
</feature>